<organism evidence="1 2">
    <name type="scientific">Cedecea davisae</name>
    <dbReference type="NCBI Taxonomy" id="158484"/>
    <lineage>
        <taxon>Bacteria</taxon>
        <taxon>Pseudomonadati</taxon>
        <taxon>Pseudomonadota</taxon>
        <taxon>Gammaproteobacteria</taxon>
        <taxon>Enterobacterales</taxon>
        <taxon>Enterobacteriaceae</taxon>
        <taxon>Cedecea</taxon>
    </lineage>
</organism>
<reference evidence="1 2" key="1">
    <citation type="submission" date="2021-04" db="EMBL/GenBank/DDBJ databases">
        <authorList>
            <person name="Seiffert S.N."/>
        </authorList>
    </citation>
    <scope>NUCLEOTIDE SEQUENCE [LARGE SCALE GENOMIC DNA]</scope>
    <source>
        <strain evidence="1 2">1</strain>
    </source>
</reference>
<protein>
    <submittedName>
        <fullName evidence="1">Uncharacterized protein</fullName>
    </submittedName>
</protein>
<proteinExistence type="predicted"/>
<keyword evidence="2" id="KW-1185">Reference proteome</keyword>
<dbReference type="RefSeq" id="WP_216376070.1">
    <property type="nucleotide sequence ID" value="NZ_JAGRYT010000028.1"/>
</dbReference>
<gene>
    <name evidence="1" type="ORF">KC222_13130</name>
</gene>
<comment type="caution">
    <text evidence="1">The sequence shown here is derived from an EMBL/GenBank/DDBJ whole genome shotgun (WGS) entry which is preliminary data.</text>
</comment>
<evidence type="ECO:0000313" key="2">
    <source>
        <dbReference type="Proteomes" id="UP000686327"/>
    </source>
</evidence>
<name>A0ABS6DIA5_9ENTR</name>
<dbReference type="EMBL" id="JAGRYU010000025">
    <property type="protein sequence ID" value="MBU4682948.1"/>
    <property type="molecule type" value="Genomic_DNA"/>
</dbReference>
<reference evidence="2" key="2">
    <citation type="submission" date="2023-07" db="EMBL/GenBank/DDBJ databases">
        <title>Cedecea davisae an AmpC producer and its therapeutic implications.</title>
        <authorList>
            <person name="Notter J."/>
        </authorList>
    </citation>
    <scope>NUCLEOTIDE SEQUENCE [LARGE SCALE GENOMIC DNA]</scope>
    <source>
        <strain evidence="2">1</strain>
    </source>
</reference>
<sequence length="323" mass="35560">MDNRINDMVASGCSHWAPLPAGETQPALPSLQALGGVRNTSLNMQRLPVPARASTAPLYLTPPPPGMQVGEDIFAGQLRQLVSGMDKCPSASVLAQITGVGESRIRNILGAAYASFLGPLSPSEDSCRSGSLKPKTLLRTEASEADGRAQSLRQALPREENEIDGDYARRLVLFHEDIEAISAVSGLSLAHIRQLKRVAVAERDGRAERLRRAYPQHCDEKHGDYTRRLVTRSADFEAISAVTGLTLSTIHRLIRTVREEHDGREAMLRQLHPRRLHESNGSYAHRLKRLRSHLEAISAVSGVELAKTQELRHRAMNTMSDTH</sequence>
<accession>A0ABS6DIA5</accession>
<evidence type="ECO:0000313" key="1">
    <source>
        <dbReference type="EMBL" id="MBU4682948.1"/>
    </source>
</evidence>
<dbReference type="Proteomes" id="UP000686327">
    <property type="component" value="Unassembled WGS sequence"/>
</dbReference>